<protein>
    <submittedName>
        <fullName evidence="1">Uncharacterized protein</fullName>
    </submittedName>
</protein>
<name>A0A2R5GIZ2_9STRA</name>
<comment type="caution">
    <text evidence="1">The sequence shown here is derived from an EMBL/GenBank/DDBJ whole genome shotgun (WGS) entry which is preliminary data.</text>
</comment>
<keyword evidence="2" id="KW-1185">Reference proteome</keyword>
<reference evidence="1 2" key="1">
    <citation type="submission" date="2017-12" db="EMBL/GenBank/DDBJ databases">
        <title>Sequencing, de novo assembly and annotation of complete genome of a new Thraustochytrid species, strain FCC1311.</title>
        <authorList>
            <person name="Sedici K."/>
            <person name="Godart F."/>
            <person name="Aiese Cigliano R."/>
            <person name="Sanseverino W."/>
            <person name="Barakat M."/>
            <person name="Ortet P."/>
            <person name="Marechal E."/>
            <person name="Cagnac O."/>
            <person name="Amato A."/>
        </authorList>
    </citation>
    <scope>NUCLEOTIDE SEQUENCE [LARGE SCALE GENOMIC DNA]</scope>
</reference>
<dbReference type="EMBL" id="BEYU01000045">
    <property type="protein sequence ID" value="GBG28623.1"/>
    <property type="molecule type" value="Genomic_DNA"/>
</dbReference>
<gene>
    <name evidence="1" type="ORF">FCC1311_048442</name>
</gene>
<accession>A0A2R5GIZ2</accession>
<organism evidence="1 2">
    <name type="scientific">Hondaea fermentalgiana</name>
    <dbReference type="NCBI Taxonomy" id="2315210"/>
    <lineage>
        <taxon>Eukaryota</taxon>
        <taxon>Sar</taxon>
        <taxon>Stramenopiles</taxon>
        <taxon>Bigyra</taxon>
        <taxon>Labyrinthulomycetes</taxon>
        <taxon>Thraustochytrida</taxon>
        <taxon>Thraustochytriidae</taxon>
        <taxon>Hondaea</taxon>
    </lineage>
</organism>
<evidence type="ECO:0000313" key="1">
    <source>
        <dbReference type="EMBL" id="GBG28623.1"/>
    </source>
</evidence>
<sequence>MPLRRALSSPPQYLGSLLRRRYTRQSRCGSCKVPAEEWLQCTCCAARACKRCFAARVERICTCYGIVYALCPICARDQAFPLHELHRQLVDEVIATGDPCKVYENCVGGRATLVTPYDLDEHVFTLNAFDGDLRFYRELARC</sequence>
<dbReference type="Proteomes" id="UP000241890">
    <property type="component" value="Unassembled WGS sequence"/>
</dbReference>
<dbReference type="AlphaFoldDB" id="A0A2R5GIZ2"/>
<proteinExistence type="predicted"/>
<evidence type="ECO:0000313" key="2">
    <source>
        <dbReference type="Proteomes" id="UP000241890"/>
    </source>
</evidence>
<dbReference type="InParanoid" id="A0A2R5GIZ2"/>